<dbReference type="AlphaFoldDB" id="K1TQU1"/>
<dbReference type="EMBL" id="AJWY01004535">
    <property type="protein sequence ID" value="EKC72108.1"/>
    <property type="molecule type" value="Genomic_DNA"/>
</dbReference>
<comment type="caution">
    <text evidence="1">The sequence shown here is derived from an EMBL/GenBank/DDBJ whole genome shotgun (WGS) entry which is preliminary data.</text>
</comment>
<accession>K1TQU1</accession>
<proteinExistence type="predicted"/>
<feature type="non-terminal residue" evidence="1">
    <location>
        <position position="123"/>
    </location>
</feature>
<organism evidence="1">
    <name type="scientific">human gut metagenome</name>
    <dbReference type="NCBI Taxonomy" id="408170"/>
    <lineage>
        <taxon>unclassified sequences</taxon>
        <taxon>metagenomes</taxon>
        <taxon>organismal metagenomes</taxon>
    </lineage>
</organism>
<evidence type="ECO:0000313" key="1">
    <source>
        <dbReference type="EMBL" id="EKC72108.1"/>
    </source>
</evidence>
<protein>
    <submittedName>
        <fullName evidence="1">Uncharacterized protein</fullName>
    </submittedName>
</protein>
<reference evidence="1" key="1">
    <citation type="journal article" date="2013" name="Environ. Microbiol.">
        <title>Microbiota from the distal guts of lean and obese adolescents exhibit partial functional redundancy besides clear differences in community structure.</title>
        <authorList>
            <person name="Ferrer M."/>
            <person name="Ruiz A."/>
            <person name="Lanza F."/>
            <person name="Haange S.B."/>
            <person name="Oberbach A."/>
            <person name="Till H."/>
            <person name="Bargiela R."/>
            <person name="Campoy C."/>
            <person name="Segura M.T."/>
            <person name="Richter M."/>
            <person name="von Bergen M."/>
            <person name="Seifert J."/>
            <person name="Suarez A."/>
        </authorList>
    </citation>
    <scope>NUCLEOTIDE SEQUENCE</scope>
</reference>
<name>K1TQU1_9ZZZZ</name>
<sequence>MTMQNLLQQCRKKSHSKVRRFWVVLAAVALLLVLACRGYDWDALGRYKGDNISSLHYVRGRVVEVLRDDTKPDQLDPARSMGTQELRILLLEGANKGTEVTIANYLTRTQNVRLRQGETAIIC</sequence>
<gene>
    <name evidence="1" type="ORF">LEA_06911</name>
</gene>